<dbReference type="GO" id="GO:0000049">
    <property type="term" value="F:tRNA binding"/>
    <property type="evidence" value="ECO:0007669"/>
    <property type="project" value="TreeGrafter"/>
</dbReference>
<evidence type="ECO:0000313" key="7">
    <source>
        <dbReference type="EMBL" id="SDB48578.1"/>
    </source>
</evidence>
<dbReference type="InterPro" id="IPR006195">
    <property type="entry name" value="aa-tRNA-synth_II"/>
</dbReference>
<dbReference type="GO" id="GO:0006430">
    <property type="term" value="P:lysyl-tRNA aminoacylation"/>
    <property type="evidence" value="ECO:0007669"/>
    <property type="project" value="InterPro"/>
</dbReference>
<comment type="catalytic activity">
    <reaction evidence="5">
        <text>D-beta-lysine + L-lysyl-[protein] + ATP = N(6)-((3R)-3,6-diaminohexanoyl)-L-lysyl-[protein] + AMP + diphosphate + H(+)</text>
        <dbReference type="Rhea" id="RHEA:83435"/>
        <dbReference type="Rhea" id="RHEA-COMP:9752"/>
        <dbReference type="Rhea" id="RHEA-COMP:20131"/>
        <dbReference type="ChEBI" id="CHEBI:15378"/>
        <dbReference type="ChEBI" id="CHEBI:29969"/>
        <dbReference type="ChEBI" id="CHEBI:30616"/>
        <dbReference type="ChEBI" id="CHEBI:33019"/>
        <dbReference type="ChEBI" id="CHEBI:84138"/>
        <dbReference type="ChEBI" id="CHEBI:156053"/>
        <dbReference type="ChEBI" id="CHEBI:456215"/>
    </reaction>
    <physiologicalReaction direction="left-to-right" evidence="5">
        <dbReference type="Rhea" id="RHEA:83436"/>
    </physiologicalReaction>
</comment>
<evidence type="ECO:0000256" key="5">
    <source>
        <dbReference type="ARBA" id="ARBA00052794"/>
    </source>
</evidence>
<dbReference type="EMBL" id="FMXN01000013">
    <property type="protein sequence ID" value="SDB48578.1"/>
    <property type="molecule type" value="Genomic_DNA"/>
</dbReference>
<proteinExistence type="predicted"/>
<keyword evidence="7" id="KW-0030">Aminoacyl-tRNA synthetase</keyword>
<accession>A0A1G6DTY3</accession>
<dbReference type="RefSeq" id="WP_092593795.1">
    <property type="nucleotide sequence ID" value="NZ_FMXN01000013.1"/>
</dbReference>
<dbReference type="SUPFAM" id="SSF55681">
    <property type="entry name" value="Class II aaRS and biotin synthetases"/>
    <property type="match status" value="1"/>
</dbReference>
<evidence type="ECO:0000259" key="6">
    <source>
        <dbReference type="PROSITE" id="PS50862"/>
    </source>
</evidence>
<dbReference type="GO" id="GO:0004824">
    <property type="term" value="F:lysine-tRNA ligase activity"/>
    <property type="evidence" value="ECO:0007669"/>
    <property type="project" value="InterPro"/>
</dbReference>
<evidence type="ECO:0000256" key="1">
    <source>
        <dbReference type="ARBA" id="ARBA00011738"/>
    </source>
</evidence>
<dbReference type="GO" id="GO:0005524">
    <property type="term" value="F:ATP binding"/>
    <property type="evidence" value="ECO:0007669"/>
    <property type="project" value="UniProtKB-KW"/>
</dbReference>
<keyword evidence="8" id="KW-1185">Reference proteome</keyword>
<dbReference type="PROSITE" id="PS50862">
    <property type="entry name" value="AA_TRNA_LIGASE_II"/>
    <property type="match status" value="1"/>
</dbReference>
<dbReference type="Pfam" id="PF00152">
    <property type="entry name" value="tRNA-synt_2"/>
    <property type="match status" value="1"/>
</dbReference>
<evidence type="ECO:0000256" key="4">
    <source>
        <dbReference type="ARBA" id="ARBA00022840"/>
    </source>
</evidence>
<dbReference type="PRINTS" id="PR00982">
    <property type="entry name" value="TRNASYNTHLYS"/>
</dbReference>
<keyword evidence="2" id="KW-0436">Ligase</keyword>
<dbReference type="FunFam" id="3.30.930.10:FF:000017">
    <property type="entry name" value="Elongation factor P--(R)-beta-lysine ligase"/>
    <property type="match status" value="1"/>
</dbReference>
<feature type="domain" description="Aminoacyl-transfer RNA synthetases class-II family profile" evidence="6">
    <location>
        <begin position="17"/>
        <end position="318"/>
    </location>
</feature>
<dbReference type="NCBIfam" id="NF006828">
    <property type="entry name" value="PRK09350.1"/>
    <property type="match status" value="1"/>
</dbReference>
<dbReference type="InterPro" id="IPR018149">
    <property type="entry name" value="Lys-tRNA-synth_II_C"/>
</dbReference>
<dbReference type="AlphaFoldDB" id="A0A1G6DTY3"/>
<dbReference type="Gene3D" id="3.30.930.10">
    <property type="entry name" value="Bira Bifunctional Protein, Domain 2"/>
    <property type="match status" value="1"/>
</dbReference>
<name>A0A1G6DTY3_9GAMM</name>
<dbReference type="PANTHER" id="PTHR42918">
    <property type="entry name" value="LYSYL-TRNA SYNTHETASE"/>
    <property type="match status" value="1"/>
</dbReference>
<keyword evidence="4" id="KW-0067">ATP-binding</keyword>
<evidence type="ECO:0000256" key="2">
    <source>
        <dbReference type="ARBA" id="ARBA00022598"/>
    </source>
</evidence>
<dbReference type="InterPro" id="IPR045864">
    <property type="entry name" value="aa-tRNA-synth_II/BPL/LPL"/>
</dbReference>
<protein>
    <submittedName>
        <fullName evidence="7">Lysyl-tRNA synthetase, class 2</fullName>
    </submittedName>
</protein>
<dbReference type="STRING" id="1159017.SAMN02927930_01875"/>
<dbReference type="OrthoDB" id="9802326at2"/>
<gene>
    <name evidence="7" type="ORF">SAMN02927930_01875</name>
</gene>
<evidence type="ECO:0000313" key="8">
    <source>
        <dbReference type="Proteomes" id="UP000199626"/>
    </source>
</evidence>
<dbReference type="NCBIfam" id="TIGR00462">
    <property type="entry name" value="genX"/>
    <property type="match status" value="1"/>
</dbReference>
<dbReference type="InterPro" id="IPR004525">
    <property type="entry name" value="EpmA"/>
</dbReference>
<organism evidence="7 8">
    <name type="scientific">Pseudidiomarina indica</name>
    <dbReference type="NCBI Taxonomy" id="1159017"/>
    <lineage>
        <taxon>Bacteria</taxon>
        <taxon>Pseudomonadati</taxon>
        <taxon>Pseudomonadota</taxon>
        <taxon>Gammaproteobacteria</taxon>
        <taxon>Alteromonadales</taxon>
        <taxon>Idiomarinaceae</taxon>
        <taxon>Pseudidiomarina</taxon>
    </lineage>
</organism>
<evidence type="ECO:0000256" key="3">
    <source>
        <dbReference type="ARBA" id="ARBA00022741"/>
    </source>
</evidence>
<dbReference type="Proteomes" id="UP000199626">
    <property type="component" value="Unassembled WGS sequence"/>
</dbReference>
<sequence>MTQLTDQWQPSASLAALKQRAALFRTIRAFFETRDVLEVDTPLLSRYGVTDLHLENLVTHISRYPEHTFYLQTSPEYAMKRLLAAYQVSIYQLSKVFRDDEVGRHHNPEFTMLEWYRVGFQMSDLIAEVVTLLETVLGERPIHQFTYQQVFQHYLSINPLTASVAELQTCLSHYSHVADLAQREQDRDTLLQLALALVIEPQLTPAAITIISHFPTSQAALAQVDPEDPRVALRFEVYVGGVELANGYQELTDVEVQRERFTQDNQLRAHFGKSQKPVDHRLLHALAAGLPECSGVALGVDRLLLLQTKKSAIRQILPFDVTCA</sequence>
<dbReference type="GO" id="GO:0005829">
    <property type="term" value="C:cytosol"/>
    <property type="evidence" value="ECO:0007669"/>
    <property type="project" value="TreeGrafter"/>
</dbReference>
<comment type="subunit">
    <text evidence="1">Homodimer.</text>
</comment>
<keyword evidence="3" id="KW-0547">Nucleotide-binding</keyword>
<dbReference type="InterPro" id="IPR004364">
    <property type="entry name" value="Aa-tRNA-synt_II"/>
</dbReference>
<reference evidence="8" key="1">
    <citation type="submission" date="2016-10" db="EMBL/GenBank/DDBJ databases">
        <authorList>
            <person name="Varghese N."/>
            <person name="Submissions S."/>
        </authorList>
    </citation>
    <scope>NUCLEOTIDE SEQUENCE [LARGE SCALE GENOMIC DNA]</scope>
    <source>
        <strain evidence="8">CGMCC 1.10824</strain>
    </source>
</reference>
<dbReference type="PANTHER" id="PTHR42918:SF6">
    <property type="entry name" value="ELONGATION FACTOR P--(R)-BETA-LYSINE LIGASE"/>
    <property type="match status" value="1"/>
</dbReference>